<keyword evidence="1" id="KW-1133">Transmembrane helix</keyword>
<evidence type="ECO:0000313" key="3">
    <source>
        <dbReference type="Proteomes" id="UP001054945"/>
    </source>
</evidence>
<keyword evidence="1" id="KW-0812">Transmembrane</keyword>
<keyword evidence="3" id="KW-1185">Reference proteome</keyword>
<accession>A0AAV4VGR1</accession>
<evidence type="ECO:0000256" key="1">
    <source>
        <dbReference type="SAM" id="Phobius"/>
    </source>
</evidence>
<evidence type="ECO:0000313" key="2">
    <source>
        <dbReference type="EMBL" id="GIY69046.1"/>
    </source>
</evidence>
<keyword evidence="1" id="KW-0472">Membrane</keyword>
<dbReference type="Proteomes" id="UP001054945">
    <property type="component" value="Unassembled WGS sequence"/>
</dbReference>
<dbReference type="AlphaFoldDB" id="A0AAV4VGR1"/>
<sequence>MWHPPRAFEASKDIPLQPQCTPRYRIFLLPTSCHVMTDIHYWFAAAPPASTLSFLFFFLFFRKSFGKSEFSLCSSRLPLFVVLHTVRNVRNVQVQKKTILASKCDVIPYVRGFEVSKNIPRRPHYTPRHRIFHLLTSYHVMADILYWSAATPPSPTLSFLYSPPPIFFLRIHSESPKFSLGSSGLPLFGVLHTRSKCSKRAGSEENDFGFPRDVIP</sequence>
<name>A0AAV4VGR1_CAEEX</name>
<organism evidence="2 3">
    <name type="scientific">Caerostris extrusa</name>
    <name type="common">Bark spider</name>
    <name type="synonym">Caerostris bankana</name>
    <dbReference type="NCBI Taxonomy" id="172846"/>
    <lineage>
        <taxon>Eukaryota</taxon>
        <taxon>Metazoa</taxon>
        <taxon>Ecdysozoa</taxon>
        <taxon>Arthropoda</taxon>
        <taxon>Chelicerata</taxon>
        <taxon>Arachnida</taxon>
        <taxon>Araneae</taxon>
        <taxon>Araneomorphae</taxon>
        <taxon>Entelegynae</taxon>
        <taxon>Araneoidea</taxon>
        <taxon>Araneidae</taxon>
        <taxon>Caerostris</taxon>
    </lineage>
</organism>
<gene>
    <name evidence="2" type="ORF">CEXT_48171</name>
</gene>
<dbReference type="EMBL" id="BPLR01014478">
    <property type="protein sequence ID" value="GIY69046.1"/>
    <property type="molecule type" value="Genomic_DNA"/>
</dbReference>
<protein>
    <submittedName>
        <fullName evidence="2">Uncharacterized protein</fullName>
    </submittedName>
</protein>
<reference evidence="2 3" key="1">
    <citation type="submission" date="2021-06" db="EMBL/GenBank/DDBJ databases">
        <title>Caerostris extrusa draft genome.</title>
        <authorList>
            <person name="Kono N."/>
            <person name="Arakawa K."/>
        </authorList>
    </citation>
    <scope>NUCLEOTIDE SEQUENCE [LARGE SCALE GENOMIC DNA]</scope>
</reference>
<comment type="caution">
    <text evidence="2">The sequence shown here is derived from an EMBL/GenBank/DDBJ whole genome shotgun (WGS) entry which is preliminary data.</text>
</comment>
<proteinExistence type="predicted"/>
<feature type="transmembrane region" description="Helical" evidence="1">
    <location>
        <begin position="39"/>
        <end position="61"/>
    </location>
</feature>